<dbReference type="PANTHER" id="PTHR46128">
    <property type="entry name" value="MITOCHONDRIAL GROUP I INTRON SPLICING FACTOR CCM1"/>
    <property type="match status" value="1"/>
</dbReference>
<dbReference type="Pfam" id="PF12854">
    <property type="entry name" value="PPR_1"/>
    <property type="match status" value="1"/>
</dbReference>
<dbReference type="PANTHER" id="PTHR46128:SF358">
    <property type="entry name" value="TETRATRICOPEPTIDE REPEAT (TPR)-LIKE SUPERFAMILY PROTEIN"/>
    <property type="match status" value="1"/>
</dbReference>
<evidence type="ECO:0000256" key="2">
    <source>
        <dbReference type="ARBA" id="ARBA00022737"/>
    </source>
</evidence>
<evidence type="ECO:0000256" key="3">
    <source>
        <dbReference type="PROSITE-ProRule" id="PRU00708"/>
    </source>
</evidence>
<feature type="repeat" description="PPR" evidence="3">
    <location>
        <begin position="9"/>
        <end position="44"/>
    </location>
</feature>
<reference evidence="4 5" key="1">
    <citation type="journal article" date="2014" name="Am. J. Bot.">
        <title>Genome assembly and annotation for red clover (Trifolium pratense; Fabaceae).</title>
        <authorList>
            <person name="Istvanek J."/>
            <person name="Jaros M."/>
            <person name="Krenek A."/>
            <person name="Repkova J."/>
        </authorList>
    </citation>
    <scope>NUCLEOTIDE SEQUENCE [LARGE SCALE GENOMIC DNA]</scope>
    <source>
        <strain evidence="5">cv. Tatra</strain>
        <tissue evidence="4">Young leaves</tissue>
    </source>
</reference>
<dbReference type="Pfam" id="PF01535">
    <property type="entry name" value="PPR"/>
    <property type="match status" value="2"/>
</dbReference>
<dbReference type="NCBIfam" id="TIGR00756">
    <property type="entry name" value="PPR"/>
    <property type="match status" value="4"/>
</dbReference>
<name>A0A2K3LNE5_TRIPR</name>
<feature type="repeat" description="PPR" evidence="3">
    <location>
        <begin position="45"/>
        <end position="79"/>
    </location>
</feature>
<dbReference type="Proteomes" id="UP000236291">
    <property type="component" value="Unassembled WGS sequence"/>
</dbReference>
<dbReference type="InterPro" id="IPR002885">
    <property type="entry name" value="PPR_rpt"/>
</dbReference>
<dbReference type="STRING" id="57577.A0A2K3LNE5"/>
<dbReference type="InterPro" id="IPR050872">
    <property type="entry name" value="PPR_P_subfamily"/>
</dbReference>
<dbReference type="PROSITE" id="PS51375">
    <property type="entry name" value="PPR"/>
    <property type="match status" value="3"/>
</dbReference>
<dbReference type="AlphaFoldDB" id="A0A2K3LNE5"/>
<proteinExistence type="inferred from homology"/>
<accession>A0A2K3LNE5</accession>
<sequence length="223" mass="25628">MERWGVTPNLHCYNIMIDGLCKKKMVDDEAVNHFTEMYSRNMIPNKVTYNSLIYGFCKSGRISYVLDLIDDMRDRGQPANVITYTSLIDALCKSHNLDMAIALFMKIKDREGLFDEVFTLLSKMEDNGCIPNEIVICALFEKGKIDMVEKLLCEMIARELKSSRTLMQILEMTGRQFRLILQMRLPPLRVGSLKEDHEDSAADVGFQASSSPLRVFGWRNVLR</sequence>
<dbReference type="InterPro" id="IPR011990">
    <property type="entry name" value="TPR-like_helical_dom_sf"/>
</dbReference>
<organism evidence="4 5">
    <name type="scientific">Trifolium pratense</name>
    <name type="common">Red clover</name>
    <dbReference type="NCBI Taxonomy" id="57577"/>
    <lineage>
        <taxon>Eukaryota</taxon>
        <taxon>Viridiplantae</taxon>
        <taxon>Streptophyta</taxon>
        <taxon>Embryophyta</taxon>
        <taxon>Tracheophyta</taxon>
        <taxon>Spermatophyta</taxon>
        <taxon>Magnoliopsida</taxon>
        <taxon>eudicotyledons</taxon>
        <taxon>Gunneridae</taxon>
        <taxon>Pentapetalae</taxon>
        <taxon>rosids</taxon>
        <taxon>fabids</taxon>
        <taxon>Fabales</taxon>
        <taxon>Fabaceae</taxon>
        <taxon>Papilionoideae</taxon>
        <taxon>50 kb inversion clade</taxon>
        <taxon>NPAAA clade</taxon>
        <taxon>Hologalegina</taxon>
        <taxon>IRL clade</taxon>
        <taxon>Trifolieae</taxon>
        <taxon>Trifolium</taxon>
    </lineage>
</organism>
<dbReference type="Pfam" id="PF13041">
    <property type="entry name" value="PPR_2"/>
    <property type="match status" value="1"/>
</dbReference>
<comment type="caution">
    <text evidence="4">The sequence shown here is derived from an EMBL/GenBank/DDBJ whole genome shotgun (WGS) entry which is preliminary data.</text>
</comment>
<evidence type="ECO:0008006" key="6">
    <source>
        <dbReference type="Google" id="ProtNLM"/>
    </source>
</evidence>
<keyword evidence="2" id="KW-0677">Repeat</keyword>
<dbReference type="EMBL" id="ASHM01037176">
    <property type="protein sequence ID" value="PNX80058.1"/>
    <property type="molecule type" value="Genomic_DNA"/>
</dbReference>
<evidence type="ECO:0000256" key="1">
    <source>
        <dbReference type="ARBA" id="ARBA00007626"/>
    </source>
</evidence>
<feature type="repeat" description="PPR" evidence="3">
    <location>
        <begin position="80"/>
        <end position="110"/>
    </location>
</feature>
<protein>
    <recommendedName>
        <fullName evidence="6">Pentatricopeptide repeat-containing protein</fullName>
    </recommendedName>
</protein>
<evidence type="ECO:0000313" key="5">
    <source>
        <dbReference type="Proteomes" id="UP000236291"/>
    </source>
</evidence>
<comment type="similarity">
    <text evidence="1">Belongs to the PPR family. P subfamily.</text>
</comment>
<dbReference type="Gene3D" id="1.25.40.10">
    <property type="entry name" value="Tetratricopeptide repeat domain"/>
    <property type="match status" value="2"/>
</dbReference>
<reference evidence="4 5" key="2">
    <citation type="journal article" date="2017" name="Front. Plant Sci.">
        <title>Gene Classification and Mining of Molecular Markers Useful in Red Clover (Trifolium pratense) Breeding.</title>
        <authorList>
            <person name="Istvanek J."/>
            <person name="Dluhosova J."/>
            <person name="Dluhos P."/>
            <person name="Patkova L."/>
            <person name="Nedelnik J."/>
            <person name="Repkova J."/>
        </authorList>
    </citation>
    <scope>NUCLEOTIDE SEQUENCE [LARGE SCALE GENOMIC DNA]</scope>
    <source>
        <strain evidence="5">cv. Tatra</strain>
        <tissue evidence="4">Young leaves</tissue>
    </source>
</reference>
<evidence type="ECO:0000313" key="4">
    <source>
        <dbReference type="EMBL" id="PNX80058.1"/>
    </source>
</evidence>
<gene>
    <name evidence="4" type="ORF">L195_g036053</name>
</gene>